<proteinExistence type="predicted"/>
<comment type="caution">
    <text evidence="1">The sequence shown here is derived from an EMBL/GenBank/DDBJ whole genome shotgun (WGS) entry which is preliminary data.</text>
</comment>
<reference evidence="2" key="2">
    <citation type="journal article" date="2018" name="Mol. Plant Microbe Interact.">
        <title>Genome sequence resources for the wheat stripe rust pathogen (Puccinia striiformis f. sp. tritici) and the barley stripe rust pathogen (Puccinia striiformis f. sp. hordei).</title>
        <authorList>
            <person name="Xia C."/>
            <person name="Wang M."/>
            <person name="Yin C."/>
            <person name="Cornejo O.E."/>
            <person name="Hulbert S.H."/>
            <person name="Chen X."/>
        </authorList>
    </citation>
    <scope>NUCLEOTIDE SEQUENCE [LARGE SCALE GENOMIC DNA]</scope>
    <source>
        <strain evidence="2">93-210</strain>
    </source>
</reference>
<sequence>MSFGSILITPTDIFCMDINVYDSPVSNLICIHIRLPSFTAAMDAGGLHTSSAPTGELPSQGWNERALNSSLGDQTLTSLTAPDLNTTPPLNSVAINHNNTTNPNNTTTSTTSARRTLLFEDDDEGLQGLMDDPPEGDQPETKDPKKYTDEEMEPFATMDLESLRAAANHYAVRRHMTHNIRDEVDDLYYNFECSLVRLAIQYRIKPHLFSHHLGHSHRINGGTSWNNFQKYDPEARMLFDTLDRDEARNQVGALWDTKPDEEKKRYRDPAFLKTLRPMTTDRAPSDDPQDHGGLHPAPNPMGDARLNAPVQGSRVTYEKTEKMVNDWVQRVKIDMASMAFYHQVEGFFVLASLHPKSPIFKQGGSSFGNRFLQMVTSKEKKEAPALFHTWVASQAIQIENGCQPTEIKRQRTKAVGDISDQFLKGTVSDNIHEIRIQLKELIRISSGNKLSAPWPGEDCENKLRAMKLSLEIDENHWNLKPIDIMVPLQTLKHGLDRTVLTCLGLNKIHLTYHPDWDTPPRAIKKPDKRKHSSKRTPKHNQSTRPGPNASRRPAAVPNTSNSSAADCPAAPPNTSNSATDRPAAGPNTSNSATPNTSNSATDRPAAAPNTSNSAMDRPAAGPNTSNSTGPKKRKRPAPNAGNPDDSGRAAADPNAGNLNASSRAAAAPNAGSWDSSRRAAAARKSRDAHFLKQAAVPPNARNSSNNNTHEPGVLVRDLDMGEIVQLRGSRGIDFTDEQTDTLVRIMCVNLVRQHDQREVVTVDFDLLAVFLMQETDDQLNIRKIVTMLLKQFQSELAPPRLESEDESATAPPKTALQNQLLQAAEAVHETIKNFDAGLCTSEPFCIRYPTYGDVLKYSVSMQDKCKTLSKEKMVVLVDEAGICVGVGVPPVPKGPEKLYMQPIDTALIALDGVVSASSWNTFDDEVQSFSTTPPVSDFPISTFPIEMDEGGKISSPTAAPKRSKTFTAYGFDLDDENSEGMNDLKIKIGEEQIDLAQLQGCGNSWKTESPAPILPYPVSENQQDIDAGARSEIRNEIRFFSKMSLWINKAFLPKSTEIAERAVEYLKSKGSCSLRENLCWEKNPIMPCYTISVNTGTQTLRDQENALLFDSTFFLGNHVGGEFLLPSLGVAYPGLHGYSFHGPLRILLHGSSKFYFPENSKEAPRRYSVMLSSQASSLASVARCSAYHEGNTAFSDNTYWLPVLPKYDPIFIHDFWHKHKSMTRKRSRKSKNTDGEVASDQKGAKKIKANG</sequence>
<name>A0ACC0DV45_9BASI</name>
<evidence type="ECO:0000313" key="2">
    <source>
        <dbReference type="Proteomes" id="UP001060170"/>
    </source>
</evidence>
<dbReference type="Proteomes" id="UP001060170">
    <property type="component" value="Chromosome 15"/>
</dbReference>
<dbReference type="EMBL" id="CM045879">
    <property type="protein sequence ID" value="KAI7938709.1"/>
    <property type="molecule type" value="Genomic_DNA"/>
</dbReference>
<evidence type="ECO:0000313" key="1">
    <source>
        <dbReference type="EMBL" id="KAI7938709.1"/>
    </source>
</evidence>
<reference evidence="2" key="1">
    <citation type="journal article" date="2018" name="BMC Genomics">
        <title>Genomic insights into host adaptation between the wheat stripe rust pathogen (Puccinia striiformis f. sp. tritici) and the barley stripe rust pathogen (Puccinia striiformis f. sp. hordei).</title>
        <authorList>
            <person name="Xia C."/>
            <person name="Wang M."/>
            <person name="Yin C."/>
            <person name="Cornejo O.E."/>
            <person name="Hulbert S.H."/>
            <person name="Chen X."/>
        </authorList>
    </citation>
    <scope>NUCLEOTIDE SEQUENCE [LARGE SCALE GENOMIC DNA]</scope>
    <source>
        <strain evidence="2">93-210</strain>
    </source>
</reference>
<reference evidence="1 2" key="3">
    <citation type="journal article" date="2022" name="Microbiol. Spectr.">
        <title>Folding features and dynamics of 3D genome architecture in plant fungal pathogens.</title>
        <authorList>
            <person name="Xia C."/>
        </authorList>
    </citation>
    <scope>NUCLEOTIDE SEQUENCE [LARGE SCALE GENOMIC DNA]</scope>
    <source>
        <strain evidence="1 2">93-210</strain>
    </source>
</reference>
<accession>A0ACC0DV45</accession>
<organism evidence="1 2">
    <name type="scientific">Puccinia striiformis f. sp. tritici</name>
    <dbReference type="NCBI Taxonomy" id="168172"/>
    <lineage>
        <taxon>Eukaryota</taxon>
        <taxon>Fungi</taxon>
        <taxon>Dikarya</taxon>
        <taxon>Basidiomycota</taxon>
        <taxon>Pucciniomycotina</taxon>
        <taxon>Pucciniomycetes</taxon>
        <taxon>Pucciniales</taxon>
        <taxon>Pucciniaceae</taxon>
        <taxon>Puccinia</taxon>
    </lineage>
</organism>
<protein>
    <submittedName>
        <fullName evidence="1">Uncharacterized protein</fullName>
    </submittedName>
</protein>
<gene>
    <name evidence="1" type="ORF">MJO28_014288</name>
</gene>
<keyword evidence="2" id="KW-1185">Reference proteome</keyword>